<name>A0ABD3KQJ4_EUCGL</name>
<dbReference type="PANTHER" id="PTHR33057:SF82">
    <property type="entry name" value="TRANSCRIPTION REPRESSOR OFP5"/>
    <property type="match status" value="1"/>
</dbReference>
<feature type="compositionally biased region" description="Basic residues" evidence="7">
    <location>
        <begin position="43"/>
        <end position="55"/>
    </location>
</feature>
<comment type="function">
    <text evidence="6">Transcriptional repressor that regulates multiple aspects of plant growth and development.</text>
</comment>
<evidence type="ECO:0000256" key="1">
    <source>
        <dbReference type="ARBA" id="ARBA00004123"/>
    </source>
</evidence>
<feature type="region of interest" description="Disordered" evidence="7">
    <location>
        <begin position="136"/>
        <end position="304"/>
    </location>
</feature>
<feature type="compositionally biased region" description="Basic residues" evidence="7">
    <location>
        <begin position="174"/>
        <end position="186"/>
    </location>
</feature>
<feature type="compositionally biased region" description="Low complexity" evidence="7">
    <location>
        <begin position="14"/>
        <end position="27"/>
    </location>
</feature>
<evidence type="ECO:0000256" key="4">
    <source>
        <dbReference type="ARBA" id="ARBA00023163"/>
    </source>
</evidence>
<comment type="caution">
    <text evidence="9">The sequence shown here is derived from an EMBL/GenBank/DDBJ whole genome shotgun (WGS) entry which is preliminary data.</text>
</comment>
<feature type="compositionally biased region" description="Basic and acidic residues" evidence="7">
    <location>
        <begin position="269"/>
        <end position="285"/>
    </location>
</feature>
<evidence type="ECO:0000313" key="10">
    <source>
        <dbReference type="Proteomes" id="UP001634007"/>
    </source>
</evidence>
<dbReference type="NCBIfam" id="TIGR01568">
    <property type="entry name" value="A_thal_3678"/>
    <property type="match status" value="1"/>
</dbReference>
<evidence type="ECO:0000256" key="7">
    <source>
        <dbReference type="SAM" id="MobiDB-lite"/>
    </source>
</evidence>
<organism evidence="9 10">
    <name type="scientific">Eucalyptus globulus</name>
    <name type="common">Tasmanian blue gum</name>
    <dbReference type="NCBI Taxonomy" id="34317"/>
    <lineage>
        <taxon>Eukaryota</taxon>
        <taxon>Viridiplantae</taxon>
        <taxon>Streptophyta</taxon>
        <taxon>Embryophyta</taxon>
        <taxon>Tracheophyta</taxon>
        <taxon>Spermatophyta</taxon>
        <taxon>Magnoliopsida</taxon>
        <taxon>eudicotyledons</taxon>
        <taxon>Gunneridae</taxon>
        <taxon>Pentapetalae</taxon>
        <taxon>rosids</taxon>
        <taxon>malvids</taxon>
        <taxon>Myrtales</taxon>
        <taxon>Myrtaceae</taxon>
        <taxon>Myrtoideae</taxon>
        <taxon>Eucalypteae</taxon>
        <taxon>Eucalyptus</taxon>
    </lineage>
</organism>
<keyword evidence="10" id="KW-1185">Reference proteome</keyword>
<dbReference type="PROSITE" id="PS51754">
    <property type="entry name" value="OVATE"/>
    <property type="match status" value="1"/>
</dbReference>
<feature type="compositionally biased region" description="Basic residues" evidence="7">
    <location>
        <begin position="258"/>
        <end position="267"/>
    </location>
</feature>
<proteinExistence type="predicted"/>
<dbReference type="Pfam" id="PF04844">
    <property type="entry name" value="Ovate"/>
    <property type="match status" value="1"/>
</dbReference>
<dbReference type="Proteomes" id="UP001634007">
    <property type="component" value="Unassembled WGS sequence"/>
</dbReference>
<dbReference type="GO" id="GO:0005634">
    <property type="term" value="C:nucleus"/>
    <property type="evidence" value="ECO:0007669"/>
    <property type="project" value="UniProtKB-SubCell"/>
</dbReference>
<dbReference type="PANTHER" id="PTHR33057">
    <property type="entry name" value="TRANSCRIPTION REPRESSOR OFP7-RELATED"/>
    <property type="match status" value="1"/>
</dbReference>
<comment type="subcellular location">
    <subcellularLocation>
        <location evidence="1 6">Nucleus</location>
    </subcellularLocation>
</comment>
<reference evidence="9 10" key="1">
    <citation type="submission" date="2024-11" db="EMBL/GenBank/DDBJ databases">
        <title>Chromosome-level genome assembly of Eucalyptus globulus Labill. provides insights into its genome evolution.</title>
        <authorList>
            <person name="Li X."/>
        </authorList>
    </citation>
    <scope>NUCLEOTIDE SEQUENCE [LARGE SCALE GENOMIC DNA]</scope>
    <source>
        <strain evidence="9">CL2024</strain>
        <tissue evidence="9">Fresh tender leaves</tissue>
    </source>
</reference>
<accession>A0ABD3KQJ4</accession>
<keyword evidence="3 6" id="KW-0805">Transcription regulation</keyword>
<feature type="domain" description="OVATE" evidence="8">
    <location>
        <begin position="317"/>
        <end position="376"/>
    </location>
</feature>
<keyword evidence="5 6" id="KW-0539">Nucleus</keyword>
<feature type="compositionally biased region" description="Basic residues" evidence="7">
    <location>
        <begin position="144"/>
        <end position="155"/>
    </location>
</feature>
<evidence type="ECO:0000256" key="6">
    <source>
        <dbReference type="RuleBase" id="RU367028"/>
    </source>
</evidence>
<protein>
    <recommendedName>
        <fullName evidence="6">Transcription repressor</fullName>
    </recommendedName>
    <alternativeName>
        <fullName evidence="6">Ovate family protein</fullName>
    </alternativeName>
</protein>
<feature type="compositionally biased region" description="Basic residues" evidence="7">
    <location>
        <begin position="1"/>
        <end position="13"/>
    </location>
</feature>
<evidence type="ECO:0000256" key="3">
    <source>
        <dbReference type="ARBA" id="ARBA00023015"/>
    </source>
</evidence>
<dbReference type="GO" id="GO:0045892">
    <property type="term" value="P:negative regulation of DNA-templated transcription"/>
    <property type="evidence" value="ECO:0007669"/>
    <property type="project" value="UniProtKB-UniRule"/>
</dbReference>
<dbReference type="EMBL" id="JBJKBG010000004">
    <property type="protein sequence ID" value="KAL3741633.1"/>
    <property type="molecule type" value="Genomic_DNA"/>
</dbReference>
<feature type="compositionally biased region" description="Basic and acidic residues" evidence="7">
    <location>
        <begin position="156"/>
        <end position="173"/>
    </location>
</feature>
<dbReference type="InterPro" id="IPR038933">
    <property type="entry name" value="Ovate"/>
</dbReference>
<keyword evidence="2 6" id="KW-0678">Repressor</keyword>
<evidence type="ECO:0000313" key="9">
    <source>
        <dbReference type="EMBL" id="KAL3741633.1"/>
    </source>
</evidence>
<feature type="region of interest" description="Disordered" evidence="7">
    <location>
        <begin position="1"/>
        <end position="27"/>
    </location>
</feature>
<evidence type="ECO:0000259" key="8">
    <source>
        <dbReference type="PROSITE" id="PS51754"/>
    </source>
</evidence>
<feature type="compositionally biased region" description="Basic and acidic residues" evidence="7">
    <location>
        <begin position="228"/>
        <end position="242"/>
    </location>
</feature>
<evidence type="ECO:0000256" key="2">
    <source>
        <dbReference type="ARBA" id="ARBA00022491"/>
    </source>
</evidence>
<keyword evidence="4 6" id="KW-0804">Transcription</keyword>
<dbReference type="AlphaFoldDB" id="A0ABD3KQJ4"/>
<sequence length="384" mass="44332">MKLGRSRARRRTKPFSGAASASSPRPSLLSSWLLKLSKIGVHRADRRHGRHHRALRPGSSSPAATRHYNSPSEEVVSTPKRSGVEGEEEGRLLEGDGGFWRLSFRGERTFDEEGDFSGDTLGPIWCRSEGDEEAGNFEEMVSGIRRRRESRRRSRSMPEIKVESAEREAELKTPRRRKVKREHKHGIRSDGKVLEAKNQDRVPSKYSASLRKSVGDCEFPLKSIPEMQKPEETSEGDSTSREKQRKSLYISRREQPRRSRVRVHSPRAARIEVRRPRSPVEDAKKASSKPARARTKTAKKGGEADVAKANRLERYAVVKCSYHPQRDFRESMMEMIVERRIRRTEDMEELLACYLTLNSDEHHELIIKVFRQVWFELNQACFDW</sequence>
<feature type="compositionally biased region" description="Polar residues" evidence="7">
    <location>
        <begin position="58"/>
        <end position="72"/>
    </location>
</feature>
<feature type="region of interest" description="Disordered" evidence="7">
    <location>
        <begin position="43"/>
        <end position="92"/>
    </location>
</feature>
<feature type="compositionally biased region" description="Basic and acidic residues" evidence="7">
    <location>
        <begin position="187"/>
        <end position="203"/>
    </location>
</feature>
<gene>
    <name evidence="9" type="ORF">ACJRO7_017142</name>
</gene>
<evidence type="ECO:0000256" key="5">
    <source>
        <dbReference type="ARBA" id="ARBA00023242"/>
    </source>
</evidence>
<dbReference type="InterPro" id="IPR006458">
    <property type="entry name" value="Ovate_C"/>
</dbReference>